<comment type="catalytic activity">
    <reaction evidence="7">
        <text>L-seryl-[protein] + ATP = O-phospho-L-seryl-[protein] + ADP + H(+)</text>
        <dbReference type="Rhea" id="RHEA:17989"/>
        <dbReference type="Rhea" id="RHEA-COMP:9863"/>
        <dbReference type="Rhea" id="RHEA-COMP:11604"/>
        <dbReference type="ChEBI" id="CHEBI:15378"/>
        <dbReference type="ChEBI" id="CHEBI:29999"/>
        <dbReference type="ChEBI" id="CHEBI:30616"/>
        <dbReference type="ChEBI" id="CHEBI:83421"/>
        <dbReference type="ChEBI" id="CHEBI:456216"/>
        <dbReference type="EC" id="2.7.11.1"/>
    </reaction>
</comment>
<name>A0ABX8V0C0_9BACT</name>
<dbReference type="PROSITE" id="PS00108">
    <property type="entry name" value="PROTEIN_KINASE_ST"/>
    <property type="match status" value="1"/>
</dbReference>
<comment type="function">
    <text evidence="7">Together with the serine/threonine kinase Pkn1, may play a role in the specific interactions with host proteins during intracellular growth.</text>
</comment>
<dbReference type="HAMAP" id="MF_01957">
    <property type="entry name" value="PknD_kinase"/>
    <property type="match status" value="1"/>
</dbReference>
<protein>
    <recommendedName>
        <fullName evidence="7">Serine/threonine-protein kinase PknD</fullName>
        <ecNumber evidence="7">2.7.11.1</ecNumber>
    </recommendedName>
</protein>
<evidence type="ECO:0000256" key="2">
    <source>
        <dbReference type="ARBA" id="ARBA00022553"/>
    </source>
</evidence>
<dbReference type="SMART" id="SM00220">
    <property type="entry name" value="S_TKc"/>
    <property type="match status" value="1"/>
</dbReference>
<keyword evidence="4 7" id="KW-0547">Nucleotide-binding</keyword>
<keyword evidence="6 7" id="KW-0067">ATP-binding</keyword>
<evidence type="ECO:0000256" key="8">
    <source>
        <dbReference type="PROSITE-ProRule" id="PRU10141"/>
    </source>
</evidence>
<dbReference type="InterPro" id="IPR000719">
    <property type="entry name" value="Prot_kinase_dom"/>
</dbReference>
<proteinExistence type="inferred from homology"/>
<dbReference type="CDD" id="cd14014">
    <property type="entry name" value="STKc_PknB_like"/>
    <property type="match status" value="1"/>
</dbReference>
<dbReference type="Gene3D" id="1.10.510.10">
    <property type="entry name" value="Transferase(Phosphotransferase) domain 1"/>
    <property type="match status" value="1"/>
</dbReference>
<keyword evidence="3 7" id="KW-0808">Transferase</keyword>
<evidence type="ECO:0000256" key="7">
    <source>
        <dbReference type="HAMAP-Rule" id="MF_01957"/>
    </source>
</evidence>
<dbReference type="PROSITE" id="PS50011">
    <property type="entry name" value="PROTEIN_KINASE_DOM"/>
    <property type="match status" value="1"/>
</dbReference>
<feature type="active site" description="Proton acceptor" evidence="7">
    <location>
        <position position="146"/>
    </location>
</feature>
<dbReference type="EC" id="2.7.11.1" evidence="7"/>
<dbReference type="GO" id="GO:0004674">
    <property type="term" value="F:protein serine/threonine kinase activity"/>
    <property type="evidence" value="ECO:0007669"/>
    <property type="project" value="UniProtKB-EC"/>
</dbReference>
<comment type="similarity">
    <text evidence="7">Belongs to the protein kinase superfamily. Ser/Thr protein kinase family.</text>
</comment>
<evidence type="ECO:0000256" key="3">
    <source>
        <dbReference type="ARBA" id="ARBA00022679"/>
    </source>
</evidence>
<dbReference type="EMBL" id="CP075587">
    <property type="protein sequence ID" value="QYF48663.1"/>
    <property type="molecule type" value="Genomic_DNA"/>
</dbReference>
<keyword evidence="11" id="KW-1185">Reference proteome</keyword>
<dbReference type="InterPro" id="IPR023507">
    <property type="entry name" value="Ser/Thr_kinase_PknD"/>
</dbReference>
<evidence type="ECO:0000313" key="10">
    <source>
        <dbReference type="EMBL" id="QYF48663.1"/>
    </source>
</evidence>
<keyword evidence="5 7" id="KW-0418">Kinase</keyword>
<evidence type="ECO:0000256" key="6">
    <source>
        <dbReference type="ARBA" id="ARBA00022840"/>
    </source>
</evidence>
<evidence type="ECO:0000256" key="1">
    <source>
        <dbReference type="ARBA" id="ARBA00022527"/>
    </source>
</evidence>
<dbReference type="PROSITE" id="PS00107">
    <property type="entry name" value="PROTEIN_KINASE_ATP"/>
    <property type="match status" value="1"/>
</dbReference>
<keyword evidence="1 7" id="KW-0723">Serine/threonine-protein kinase</keyword>
<dbReference type="SUPFAM" id="SSF56112">
    <property type="entry name" value="Protein kinase-like (PK-like)"/>
    <property type="match status" value="1"/>
</dbReference>
<gene>
    <name evidence="7" type="primary">pknD</name>
    <name evidence="10" type="ORF">RHABOEDO_000865</name>
</gene>
<dbReference type="InterPro" id="IPR017441">
    <property type="entry name" value="Protein_kinase_ATP_BS"/>
</dbReference>
<comment type="catalytic activity">
    <reaction evidence="7">
        <text>L-threonyl-[protein] + ATP = O-phospho-L-threonyl-[protein] + ADP + H(+)</text>
        <dbReference type="Rhea" id="RHEA:46608"/>
        <dbReference type="Rhea" id="RHEA-COMP:11060"/>
        <dbReference type="Rhea" id="RHEA-COMP:11605"/>
        <dbReference type="ChEBI" id="CHEBI:15378"/>
        <dbReference type="ChEBI" id="CHEBI:30013"/>
        <dbReference type="ChEBI" id="CHEBI:30616"/>
        <dbReference type="ChEBI" id="CHEBI:61977"/>
        <dbReference type="ChEBI" id="CHEBI:456216"/>
        <dbReference type="EC" id="2.7.11.1"/>
    </reaction>
</comment>
<feature type="domain" description="Protein kinase" evidence="9">
    <location>
        <begin position="11"/>
        <end position="297"/>
    </location>
</feature>
<dbReference type="InterPro" id="IPR011009">
    <property type="entry name" value="Kinase-like_dom_sf"/>
</dbReference>
<evidence type="ECO:0000256" key="4">
    <source>
        <dbReference type="ARBA" id="ARBA00022741"/>
    </source>
</evidence>
<dbReference type="PANTHER" id="PTHR43289">
    <property type="entry name" value="MITOGEN-ACTIVATED PROTEIN KINASE KINASE KINASE 20-RELATED"/>
    <property type="match status" value="1"/>
</dbReference>
<dbReference type="Gene3D" id="3.30.200.20">
    <property type="entry name" value="Phosphorylase Kinase, domain 1"/>
    <property type="match status" value="1"/>
</dbReference>
<dbReference type="PANTHER" id="PTHR43289:SF34">
    <property type="entry name" value="SERINE_THREONINE-PROTEIN KINASE YBDM-RELATED"/>
    <property type="match status" value="1"/>
</dbReference>
<evidence type="ECO:0000259" key="9">
    <source>
        <dbReference type="PROSITE" id="PS50011"/>
    </source>
</evidence>
<dbReference type="RefSeq" id="WP_256439892.1">
    <property type="nucleotide sequence ID" value="NZ_CP075587.1"/>
</dbReference>
<accession>A0ABX8V0C0</accession>
<sequence>MSLRFDHSSSYQILRSLGKGGMGEVLLAQEGVSGRLVALKRMRAELKDSAVLRERFLREARVTATLTHPSIIPVFNIYADQAIPYFTMPYVEGETLKKILKTAFEEEKIAEPKHPIGSSIMALTRIFLSVCEAIAYTHSKGILHRDLKPDNIIVGKYGEVLILDWGLADFIGQEETSFSELMGNYQNLTRPGKVPGTLNYLAPERAKGEQSTPLSDIYSLGVILYQILTLRLPFYRSSLRSFRKTMHLEKWINPTEIAPYRDISVHLSDIAKRCLQPIASDRFESVDDMIVELKKFIEGKPEWVLTSELDINCKQDWAFQENILFTKHLAITRSPEVMEWLQLMLSKDSFNGNIRVETEIYIQSHSVGMGLLFTTTEVNKRGILREGYTIWFNQSPMSCRLFYGSAEVMTVNDLDIPQNIALSLQIDKMDNHLYVYLNHTLICHYISLIPLPTTQIALVSYDNYFTVSNIRISLGSQNAMINCLAIPDAFLSNKNYSKALLEYRRIGNSFSGRMEGREALFRAGITLIKYATVQKKSSERERLYLFALDEFSKLRHTPGAPLEYLGKSLVYKETQEIEEEIKCLEICIRKYSKHPLFKMIVEQIMMRLHQTSSYKRIPAYHFALLALRHLPKLFTSSENKRIVTLLNQYLEPIPFFIHLDNQDKMTKYSDLSCQLAFWLAKPITLIEILENTPPLFILTNAFFGLLAMGFDHWVGENLHLCSDPVEAEKIQIACLGHKKGFPLAIQTYLTQFPGAKNASRALYYLLDQTILKNKIESLYSEELFELFIQNQQLAPLGVELLLLQNRWSAAEKLITYYHLEDLQDDSSVFYPLIGCWLCYKQSEAKAISYLKGAIDAPFPTSKLLLSYFLQGKITNKAWSQTALTWEKISLFRQLRLFFHCTGNQKKAKLYSNRIHKEIRSIHVKYHYP</sequence>
<evidence type="ECO:0000256" key="5">
    <source>
        <dbReference type="ARBA" id="ARBA00022777"/>
    </source>
</evidence>
<keyword evidence="2 7" id="KW-0597">Phosphoprotein</keyword>
<comment type="PTM">
    <text evidence="7">Autophosphorylated on serine and threonine residues.</text>
</comment>
<dbReference type="Pfam" id="PF00069">
    <property type="entry name" value="Pkinase"/>
    <property type="match status" value="1"/>
</dbReference>
<comment type="caution">
    <text evidence="7">Lacks conserved residue(s) required for the propagation of feature annotation.</text>
</comment>
<dbReference type="InterPro" id="IPR008271">
    <property type="entry name" value="Ser/Thr_kinase_AS"/>
</dbReference>
<feature type="binding site" evidence="7 8">
    <location>
        <position position="40"/>
    </location>
    <ligand>
        <name>ATP</name>
        <dbReference type="ChEBI" id="CHEBI:30616"/>
    </ligand>
</feature>
<reference evidence="10 11" key="1">
    <citation type="journal article" date="2022" name="bioRxiv">
        <title>Ecology and evolution of chlamydial symbionts of arthropods.</title>
        <authorList>
            <person name="Halter T."/>
            <person name="Koestlbacher S."/>
            <person name="Collingro A."/>
            <person name="Sixt B.S."/>
            <person name="Toenshoff E.R."/>
            <person name="Hendrickx F."/>
            <person name="Kostanjsek R."/>
            <person name="Horn M."/>
        </authorList>
    </citation>
    <scope>NUCLEOTIDE SEQUENCE [LARGE SCALE GENOMIC DNA]</scope>
    <source>
        <strain evidence="10">W744xW776</strain>
    </source>
</reference>
<dbReference type="Proteomes" id="UP000826014">
    <property type="component" value="Chromosome"/>
</dbReference>
<evidence type="ECO:0000313" key="11">
    <source>
        <dbReference type="Proteomes" id="UP000826014"/>
    </source>
</evidence>
<organism evidence="10 11">
    <name type="scientific">Candidatus Rhabdochlamydia oedothoracis</name>
    <dbReference type="NCBI Taxonomy" id="2720720"/>
    <lineage>
        <taxon>Bacteria</taxon>
        <taxon>Pseudomonadati</taxon>
        <taxon>Chlamydiota</taxon>
        <taxon>Chlamydiia</taxon>
        <taxon>Parachlamydiales</taxon>
        <taxon>Candidatus Rhabdochlamydiaceae</taxon>
        <taxon>Candidatus Rhabdochlamydia</taxon>
    </lineage>
</organism>